<feature type="region of interest" description="Disordered" evidence="1">
    <location>
        <begin position="1"/>
        <end position="20"/>
    </location>
</feature>
<name>A0A9W4WBE3_9PEZI</name>
<protein>
    <submittedName>
        <fullName evidence="2">Uncharacterized protein</fullName>
    </submittedName>
</protein>
<comment type="caution">
    <text evidence="2">The sequence shown here is derived from an EMBL/GenBank/DDBJ whole genome shotgun (WGS) entry which is preliminary data.</text>
</comment>
<evidence type="ECO:0000313" key="3">
    <source>
        <dbReference type="Proteomes" id="UP001152533"/>
    </source>
</evidence>
<sequence length="167" mass="19558">MATRHHHTTNGGIGNRRAGRNAGFQEKMRQMRLPLVPLVQMSTGAVHPEFPATLLNFWLLTEAQLDDLARFYHQKTPSPWSASYPCPITWKSGLTLEEKRRKIGKFIGLRYVEFDYTRDVVYYDPRTGCDTPIRIRIKTEEQIMEEARQARLAEDDEAMRRKMPWYS</sequence>
<accession>A0A9W4WBE3</accession>
<proteinExistence type="predicted"/>
<evidence type="ECO:0000256" key="1">
    <source>
        <dbReference type="SAM" id="MobiDB-lite"/>
    </source>
</evidence>
<evidence type="ECO:0000313" key="2">
    <source>
        <dbReference type="EMBL" id="CAI0643020.1"/>
    </source>
</evidence>
<dbReference type="EMBL" id="CAMGZC010000085">
    <property type="protein sequence ID" value="CAI0643020.1"/>
    <property type="molecule type" value="Genomic_DNA"/>
</dbReference>
<keyword evidence="3" id="KW-1185">Reference proteome</keyword>
<dbReference type="Proteomes" id="UP001152533">
    <property type="component" value="Unassembled WGS sequence"/>
</dbReference>
<organism evidence="2 3">
    <name type="scientific">Colletotrichum noveboracense</name>
    <dbReference type="NCBI Taxonomy" id="2664923"/>
    <lineage>
        <taxon>Eukaryota</taxon>
        <taxon>Fungi</taxon>
        <taxon>Dikarya</taxon>
        <taxon>Ascomycota</taxon>
        <taxon>Pezizomycotina</taxon>
        <taxon>Sordariomycetes</taxon>
        <taxon>Hypocreomycetidae</taxon>
        <taxon>Glomerellales</taxon>
        <taxon>Glomerellaceae</taxon>
        <taxon>Colletotrichum</taxon>
        <taxon>Colletotrichum gloeosporioides species complex</taxon>
    </lineage>
</organism>
<gene>
    <name evidence="2" type="ORF">CGXH109_LOCUS20968</name>
</gene>
<reference evidence="2" key="1">
    <citation type="submission" date="2022-08" db="EMBL/GenBank/DDBJ databases">
        <authorList>
            <person name="Giroux E."/>
            <person name="Giroux E."/>
        </authorList>
    </citation>
    <scope>NUCLEOTIDE SEQUENCE</scope>
    <source>
        <strain evidence="2">H1091258</strain>
    </source>
</reference>
<dbReference type="AlphaFoldDB" id="A0A9W4WBE3"/>